<keyword evidence="14" id="KW-1185">Reference proteome</keyword>
<name>A0AAI9WMK8_9BURK</name>
<dbReference type="Gene3D" id="2.40.160.10">
    <property type="entry name" value="Porin"/>
    <property type="match status" value="1"/>
</dbReference>
<dbReference type="Pfam" id="PF13609">
    <property type="entry name" value="Porin_4"/>
    <property type="match status" value="1"/>
</dbReference>
<dbReference type="EMBL" id="WEHW01000026">
    <property type="protein sequence ID" value="KAB7650898.1"/>
    <property type="molecule type" value="Genomic_DNA"/>
</dbReference>
<feature type="chain" id="PRO_5042573469" evidence="11">
    <location>
        <begin position="24"/>
        <end position="380"/>
    </location>
</feature>
<dbReference type="GO" id="GO:0046930">
    <property type="term" value="C:pore complex"/>
    <property type="evidence" value="ECO:0007669"/>
    <property type="project" value="UniProtKB-KW"/>
</dbReference>
<dbReference type="PANTHER" id="PTHR34501:SF9">
    <property type="entry name" value="MAJOR OUTER MEMBRANE PROTEIN P.IA"/>
    <property type="match status" value="1"/>
</dbReference>
<evidence type="ECO:0000256" key="8">
    <source>
        <dbReference type="ARBA" id="ARBA00023114"/>
    </source>
</evidence>
<dbReference type="InterPro" id="IPR033900">
    <property type="entry name" value="Gram_neg_porin_domain"/>
</dbReference>
<dbReference type="GO" id="GO:0009279">
    <property type="term" value="C:cell outer membrane"/>
    <property type="evidence" value="ECO:0007669"/>
    <property type="project" value="UniProtKB-SubCell"/>
</dbReference>
<evidence type="ECO:0000313" key="13">
    <source>
        <dbReference type="EMBL" id="KAB7650898.1"/>
    </source>
</evidence>
<keyword evidence="8" id="KW-0626">Porin</keyword>
<keyword evidence="3" id="KW-0813">Transport</keyword>
<evidence type="ECO:0000256" key="6">
    <source>
        <dbReference type="ARBA" id="ARBA00022729"/>
    </source>
</evidence>
<evidence type="ECO:0000313" key="14">
    <source>
        <dbReference type="Proteomes" id="UP000469462"/>
    </source>
</evidence>
<evidence type="ECO:0000256" key="7">
    <source>
        <dbReference type="ARBA" id="ARBA00023065"/>
    </source>
</evidence>
<proteinExistence type="predicted"/>
<dbReference type="PANTHER" id="PTHR34501">
    <property type="entry name" value="PROTEIN YDDL-RELATED"/>
    <property type="match status" value="1"/>
</dbReference>
<keyword evidence="4" id="KW-1134">Transmembrane beta strand</keyword>
<dbReference type="AlphaFoldDB" id="A0AAI9WMK8"/>
<evidence type="ECO:0000256" key="4">
    <source>
        <dbReference type="ARBA" id="ARBA00022452"/>
    </source>
</evidence>
<keyword evidence="5" id="KW-0812">Transmembrane</keyword>
<evidence type="ECO:0000256" key="3">
    <source>
        <dbReference type="ARBA" id="ARBA00022448"/>
    </source>
</evidence>
<dbReference type="SUPFAM" id="SSF56935">
    <property type="entry name" value="Porins"/>
    <property type="match status" value="1"/>
</dbReference>
<accession>A0AAI9WMK8</accession>
<feature type="signal peptide" evidence="11">
    <location>
        <begin position="1"/>
        <end position="23"/>
    </location>
</feature>
<evidence type="ECO:0000256" key="9">
    <source>
        <dbReference type="ARBA" id="ARBA00023136"/>
    </source>
</evidence>
<dbReference type="RefSeq" id="WP_139687465.1">
    <property type="nucleotide sequence ID" value="NZ_WEHW01000026.1"/>
</dbReference>
<dbReference type="InterPro" id="IPR023614">
    <property type="entry name" value="Porin_dom_sf"/>
</dbReference>
<keyword evidence="10" id="KW-0998">Cell outer membrane</keyword>
<feature type="domain" description="Porin" evidence="12">
    <location>
        <begin position="10"/>
        <end position="350"/>
    </location>
</feature>
<evidence type="ECO:0000256" key="5">
    <source>
        <dbReference type="ARBA" id="ARBA00022692"/>
    </source>
</evidence>
<dbReference type="GO" id="GO:0015288">
    <property type="term" value="F:porin activity"/>
    <property type="evidence" value="ECO:0007669"/>
    <property type="project" value="UniProtKB-KW"/>
</dbReference>
<dbReference type="GO" id="GO:0006811">
    <property type="term" value="P:monoatomic ion transport"/>
    <property type="evidence" value="ECO:0007669"/>
    <property type="project" value="UniProtKB-KW"/>
</dbReference>
<keyword evidence="7" id="KW-0406">Ion transport</keyword>
<evidence type="ECO:0000256" key="2">
    <source>
        <dbReference type="ARBA" id="ARBA00011233"/>
    </source>
</evidence>
<protein>
    <submittedName>
        <fullName evidence="13">Porin</fullName>
    </submittedName>
</protein>
<comment type="caution">
    <text evidence="13">The sequence shown here is derived from an EMBL/GenBank/DDBJ whole genome shotgun (WGS) entry which is preliminary data.</text>
</comment>
<evidence type="ECO:0000256" key="10">
    <source>
        <dbReference type="ARBA" id="ARBA00023237"/>
    </source>
</evidence>
<keyword evidence="9" id="KW-0472">Membrane</keyword>
<dbReference type="InterPro" id="IPR050298">
    <property type="entry name" value="Gram-neg_bact_OMP"/>
</dbReference>
<organism evidence="13 14">
    <name type="scientific">Sutterella seckii</name>
    <dbReference type="NCBI Taxonomy" id="1944635"/>
    <lineage>
        <taxon>Bacteria</taxon>
        <taxon>Pseudomonadati</taxon>
        <taxon>Pseudomonadota</taxon>
        <taxon>Betaproteobacteria</taxon>
        <taxon>Burkholderiales</taxon>
        <taxon>Sutterellaceae</taxon>
        <taxon>Sutterella</taxon>
    </lineage>
</organism>
<reference evidence="13 14" key="1">
    <citation type="submission" date="2019-10" db="EMBL/GenBank/DDBJ databases">
        <title>Genome diversity of Sutterella seckii.</title>
        <authorList>
            <person name="Chaplin A.V."/>
            <person name="Sokolova S.R."/>
            <person name="Mosin K.A."/>
            <person name="Ivanova E.L."/>
            <person name="Kochetkova T.O."/>
            <person name="Goltsov A.Y."/>
            <person name="Trofimov D.Y."/>
            <person name="Efimov B.A."/>
        </authorList>
    </citation>
    <scope>NUCLEOTIDE SEQUENCE [LARGE SCALE GENOMIC DNA]</scope>
    <source>
        <strain evidence="13 14">ASD3426</strain>
    </source>
</reference>
<sequence length="380" mass="41453">MLRTFKRSAALLAILAAAGTVSAADLQIYGRIDAGLIYHNYGGDSEKSDTFTMDSGTNTATRVGIQGSESLTDNTKVIFRLESRFTSDTGAFNAYSGKTNRLFGGQSTLGVVNKEFGEITMGRVAGISSSTGPYDLQAYMDPFGGGTNGTGNAPVKSSRHDNMITYRSPVLGGFQATVQYSLKSDSNDEGDEAKSDVNRFFDAGLHYAAGNLHVAAVYERLEWGKETQLDNGASEDRQVVTVGGSYRFEPVTVFLQSQYFRGLNAVDGFSSANLSETNNKRDGQIEGYGLYAGAEFWFGPSSWKWMAYWRDYELERETGASHDGNTFGIANKFVYRPSKTVEFYVGGGYSQWDRLAAKAGAVETLTDSDLNGYFGMTKYF</sequence>
<evidence type="ECO:0000259" key="12">
    <source>
        <dbReference type="Pfam" id="PF13609"/>
    </source>
</evidence>
<evidence type="ECO:0000256" key="1">
    <source>
        <dbReference type="ARBA" id="ARBA00004571"/>
    </source>
</evidence>
<dbReference type="CDD" id="cd00342">
    <property type="entry name" value="gram_neg_porins"/>
    <property type="match status" value="1"/>
</dbReference>
<gene>
    <name evidence="13" type="ORF">GBM96_07580</name>
</gene>
<comment type="subcellular location">
    <subcellularLocation>
        <location evidence="1">Cell outer membrane</location>
        <topology evidence="1">Multi-pass membrane protein</topology>
    </subcellularLocation>
</comment>
<comment type="subunit">
    <text evidence="2">Homotrimer.</text>
</comment>
<evidence type="ECO:0000256" key="11">
    <source>
        <dbReference type="SAM" id="SignalP"/>
    </source>
</evidence>
<dbReference type="Proteomes" id="UP000469462">
    <property type="component" value="Unassembled WGS sequence"/>
</dbReference>
<keyword evidence="6 11" id="KW-0732">Signal</keyword>